<dbReference type="AlphaFoldDB" id="A0A8H8DII9"/>
<evidence type="ECO:0000313" key="2">
    <source>
        <dbReference type="EMBL" id="KAG5459142.1"/>
    </source>
</evidence>
<accession>A0A8H8DII9</accession>
<dbReference type="EMBL" id="JAEFCI010007304">
    <property type="protein sequence ID" value="KAG5459142.1"/>
    <property type="molecule type" value="Genomic_DNA"/>
</dbReference>
<evidence type="ECO:0000313" key="3">
    <source>
        <dbReference type="Proteomes" id="UP000673691"/>
    </source>
</evidence>
<keyword evidence="3" id="KW-1185">Reference proteome</keyword>
<protein>
    <submittedName>
        <fullName evidence="2">Uncharacterized protein</fullName>
    </submittedName>
</protein>
<dbReference type="Proteomes" id="UP000673691">
    <property type="component" value="Unassembled WGS sequence"/>
</dbReference>
<feature type="region of interest" description="Disordered" evidence="1">
    <location>
        <begin position="16"/>
        <end position="41"/>
    </location>
</feature>
<comment type="caution">
    <text evidence="2">The sequence shown here is derived from an EMBL/GenBank/DDBJ whole genome shotgun (WGS) entry which is preliminary data.</text>
</comment>
<feature type="region of interest" description="Disordered" evidence="1">
    <location>
        <begin position="70"/>
        <end position="99"/>
    </location>
</feature>
<sequence length="99" mass="10687">MPLFGDIGSTLEKELKAEEQAAPPEQRGKQRTSPFNARGTLIPICGETNDVVPLPPSFFPFSPGSAVVREKRQHSQVSGVRAREARKETIPATEEGTAG</sequence>
<organism evidence="2 3">
    <name type="scientific">Olpidium bornovanus</name>
    <dbReference type="NCBI Taxonomy" id="278681"/>
    <lineage>
        <taxon>Eukaryota</taxon>
        <taxon>Fungi</taxon>
        <taxon>Fungi incertae sedis</taxon>
        <taxon>Olpidiomycota</taxon>
        <taxon>Olpidiomycotina</taxon>
        <taxon>Olpidiomycetes</taxon>
        <taxon>Olpidiales</taxon>
        <taxon>Olpidiaceae</taxon>
        <taxon>Olpidium</taxon>
    </lineage>
</organism>
<proteinExistence type="predicted"/>
<name>A0A8H8DII9_9FUNG</name>
<reference evidence="2 3" key="1">
    <citation type="journal article" name="Sci. Rep.">
        <title>Genome-scale phylogenetic analyses confirm Olpidium as the closest living zoosporic fungus to the non-flagellated, terrestrial fungi.</title>
        <authorList>
            <person name="Chang Y."/>
            <person name="Rochon D."/>
            <person name="Sekimoto S."/>
            <person name="Wang Y."/>
            <person name="Chovatia M."/>
            <person name="Sandor L."/>
            <person name="Salamov A."/>
            <person name="Grigoriev I.V."/>
            <person name="Stajich J.E."/>
            <person name="Spatafora J.W."/>
        </authorList>
    </citation>
    <scope>NUCLEOTIDE SEQUENCE [LARGE SCALE GENOMIC DNA]</scope>
    <source>
        <strain evidence="2">S191</strain>
    </source>
</reference>
<gene>
    <name evidence="2" type="ORF">BJ554DRAFT_491</name>
</gene>
<evidence type="ECO:0000256" key="1">
    <source>
        <dbReference type="SAM" id="MobiDB-lite"/>
    </source>
</evidence>